<dbReference type="EMBL" id="LFVU01000024">
    <property type="protein sequence ID" value="KMT22289.1"/>
    <property type="molecule type" value="Genomic_DNA"/>
</dbReference>
<dbReference type="PATRIC" id="fig|1121307.3.peg.1919"/>
<gene>
    <name evidence="1" type="ORF">CLCY_4c02620</name>
</gene>
<sequence length="161" mass="17735">MAKINYENGIIVDPVCCGNIHVPDVNIPVRSEVKVFGRKFGFWEGEEEEECADNGDDIGFILVFGNFSNSKFVATSQPTVEDKFVVPSGVTLRVRDLSLPPCFEIGEVSQCTQGSFIPLAPGTVLTEGTHKLRVRYRDQSKFDLPPHSVASIALLFEVIVC</sequence>
<evidence type="ECO:0000313" key="1">
    <source>
        <dbReference type="EMBL" id="KMT22289.1"/>
    </source>
</evidence>
<dbReference type="OrthoDB" id="1914174at2"/>
<evidence type="ECO:0000313" key="2">
    <source>
        <dbReference type="Proteomes" id="UP000036756"/>
    </source>
</evidence>
<name>A0A0J8DDH8_CLOCY</name>
<keyword evidence="2" id="KW-1185">Reference proteome</keyword>
<comment type="caution">
    <text evidence="1">The sequence shown here is derived from an EMBL/GenBank/DDBJ whole genome shotgun (WGS) entry which is preliminary data.</text>
</comment>
<dbReference type="RefSeq" id="WP_048570371.1">
    <property type="nucleotide sequence ID" value="NZ_LFVU01000024.1"/>
</dbReference>
<dbReference type="AlphaFoldDB" id="A0A0J8DDH8"/>
<dbReference type="STRING" id="1121307.CLCY_4c02620"/>
<reference evidence="1 2" key="1">
    <citation type="submission" date="2015-06" db="EMBL/GenBank/DDBJ databases">
        <title>Draft genome sequence of the purine-degrading Clostridium cylindrosporum HC-1 (DSM 605).</title>
        <authorList>
            <person name="Poehlein A."/>
            <person name="Schiel-Bengelsdorf B."/>
            <person name="Bengelsdorf F."/>
            <person name="Daniel R."/>
            <person name="Duerre P."/>
        </authorList>
    </citation>
    <scope>NUCLEOTIDE SEQUENCE [LARGE SCALE GENOMIC DNA]</scope>
    <source>
        <strain evidence="1 2">DSM 605</strain>
    </source>
</reference>
<organism evidence="1 2">
    <name type="scientific">Clostridium cylindrosporum DSM 605</name>
    <dbReference type="NCBI Taxonomy" id="1121307"/>
    <lineage>
        <taxon>Bacteria</taxon>
        <taxon>Bacillati</taxon>
        <taxon>Bacillota</taxon>
        <taxon>Clostridia</taxon>
        <taxon>Eubacteriales</taxon>
        <taxon>Clostridiaceae</taxon>
        <taxon>Clostridium</taxon>
    </lineage>
</organism>
<protein>
    <submittedName>
        <fullName evidence="1">Uncharacterized protein</fullName>
    </submittedName>
</protein>
<accession>A0A0J8DDH8</accession>
<dbReference type="Proteomes" id="UP000036756">
    <property type="component" value="Unassembled WGS sequence"/>
</dbReference>
<proteinExistence type="predicted"/>